<dbReference type="Proteomes" id="UP000184211">
    <property type="component" value="Unassembled WGS sequence"/>
</dbReference>
<dbReference type="FunFam" id="3.40.980.10:FF:000004">
    <property type="entry name" value="Molybdopterin molybdenumtransferase"/>
    <property type="match status" value="1"/>
</dbReference>
<reference evidence="14" key="1">
    <citation type="submission" date="2016-11" db="EMBL/GenBank/DDBJ databases">
        <authorList>
            <person name="Varghese N."/>
            <person name="Submissions S."/>
        </authorList>
    </citation>
    <scope>NUCLEOTIDE SEQUENCE [LARGE SCALE GENOMIC DNA]</scope>
    <source>
        <strain evidence="14">DSM 28223</strain>
    </source>
</reference>
<dbReference type="OrthoDB" id="9804758at2"/>
<accession>A0A1M5RRI6</accession>
<evidence type="ECO:0000256" key="7">
    <source>
        <dbReference type="ARBA" id="ARBA00022723"/>
    </source>
</evidence>
<dbReference type="STRING" id="870908.SAMN04488044_2276"/>
<keyword evidence="6 11" id="KW-0808">Transferase</keyword>
<dbReference type="GO" id="GO:0061599">
    <property type="term" value="F:molybdopterin molybdotransferase activity"/>
    <property type="evidence" value="ECO:0007669"/>
    <property type="project" value="UniProtKB-UniRule"/>
</dbReference>
<keyword evidence="9 11" id="KW-0501">Molybdenum cofactor biosynthesis</keyword>
<evidence type="ECO:0000313" key="14">
    <source>
        <dbReference type="Proteomes" id="UP000184211"/>
    </source>
</evidence>
<dbReference type="Pfam" id="PF03454">
    <property type="entry name" value="MoeA_C"/>
    <property type="match status" value="1"/>
</dbReference>
<evidence type="ECO:0000256" key="10">
    <source>
        <dbReference type="ARBA" id="ARBA00047317"/>
    </source>
</evidence>
<dbReference type="Pfam" id="PF03453">
    <property type="entry name" value="MoeA_N"/>
    <property type="match status" value="1"/>
</dbReference>
<dbReference type="Pfam" id="PF00994">
    <property type="entry name" value="MoCF_biosynth"/>
    <property type="match status" value="1"/>
</dbReference>
<keyword evidence="7 11" id="KW-0479">Metal-binding</keyword>
<dbReference type="EMBL" id="FQWM01000004">
    <property type="protein sequence ID" value="SHH28922.1"/>
    <property type="molecule type" value="Genomic_DNA"/>
</dbReference>
<dbReference type="InterPro" id="IPR001453">
    <property type="entry name" value="MoaB/Mog_dom"/>
</dbReference>
<dbReference type="Gene3D" id="2.170.190.11">
    <property type="entry name" value="Molybdopterin biosynthesis moea protein, domain 3"/>
    <property type="match status" value="1"/>
</dbReference>
<dbReference type="PANTHER" id="PTHR10192">
    <property type="entry name" value="MOLYBDOPTERIN BIOSYNTHESIS PROTEIN"/>
    <property type="match status" value="1"/>
</dbReference>
<dbReference type="InterPro" id="IPR036425">
    <property type="entry name" value="MoaB/Mog-like_dom_sf"/>
</dbReference>
<evidence type="ECO:0000259" key="12">
    <source>
        <dbReference type="SMART" id="SM00852"/>
    </source>
</evidence>
<feature type="domain" description="MoaB/Mog" evidence="12">
    <location>
        <begin position="200"/>
        <end position="337"/>
    </location>
</feature>
<evidence type="ECO:0000256" key="6">
    <source>
        <dbReference type="ARBA" id="ARBA00022679"/>
    </source>
</evidence>
<evidence type="ECO:0000256" key="9">
    <source>
        <dbReference type="ARBA" id="ARBA00023150"/>
    </source>
</evidence>
<protein>
    <recommendedName>
        <fullName evidence="11">Molybdopterin molybdenumtransferase</fullName>
        <ecNumber evidence="11">2.10.1.1</ecNumber>
    </recommendedName>
</protein>
<dbReference type="Gene3D" id="2.40.340.10">
    <property type="entry name" value="MoeA, C-terminal, domain IV"/>
    <property type="match status" value="1"/>
</dbReference>
<dbReference type="SMART" id="SM00852">
    <property type="entry name" value="MoCF_biosynth"/>
    <property type="match status" value="1"/>
</dbReference>
<dbReference type="GO" id="GO:0006777">
    <property type="term" value="P:Mo-molybdopterin cofactor biosynthetic process"/>
    <property type="evidence" value="ECO:0007669"/>
    <property type="project" value="UniProtKB-UniRule"/>
</dbReference>
<dbReference type="InterPro" id="IPR036135">
    <property type="entry name" value="MoeA_linker/N_sf"/>
</dbReference>
<evidence type="ECO:0000256" key="3">
    <source>
        <dbReference type="ARBA" id="ARBA00005046"/>
    </source>
</evidence>
<dbReference type="GO" id="GO:0005829">
    <property type="term" value="C:cytosol"/>
    <property type="evidence" value="ECO:0007669"/>
    <property type="project" value="TreeGrafter"/>
</dbReference>
<dbReference type="AlphaFoldDB" id="A0A1M5RRI6"/>
<comment type="catalytic activity">
    <reaction evidence="10">
        <text>adenylyl-molybdopterin + molybdate = Mo-molybdopterin + AMP + H(+)</text>
        <dbReference type="Rhea" id="RHEA:35047"/>
        <dbReference type="ChEBI" id="CHEBI:15378"/>
        <dbReference type="ChEBI" id="CHEBI:36264"/>
        <dbReference type="ChEBI" id="CHEBI:62727"/>
        <dbReference type="ChEBI" id="CHEBI:71302"/>
        <dbReference type="ChEBI" id="CHEBI:456215"/>
        <dbReference type="EC" id="2.10.1.1"/>
    </reaction>
</comment>
<dbReference type="Gene3D" id="3.90.105.10">
    <property type="entry name" value="Molybdopterin biosynthesis moea protein, domain 2"/>
    <property type="match status" value="1"/>
</dbReference>
<evidence type="ECO:0000256" key="2">
    <source>
        <dbReference type="ARBA" id="ARBA00002901"/>
    </source>
</evidence>
<gene>
    <name evidence="13" type="ORF">SAMN04488044_2276</name>
</gene>
<sequence>MTKDKLTPPPLKNDCFALPPGVHWTPVDEAQALLRDRLGVAVGQETVLVADAMGRVLAAPVLAQRSNPPTPNSAVDGYALNGAAFGEGVHYVPLQQGRSAAGSAFQGKVPQGHALRILTGASMPAGTDTVVLQEDVTLGDGEIAFQGPLKPGANARKAGEDFNAGDEILPAGHRVRAQDMALLAASGARDIEAYRTLRVAVLSTGDELIEAGDSAAPDQIYDANRPMLLSMARRLGYEVVDIGRIADDRDTLRAALNNAAASADVILSSGGASAGDEDHMSALLQDAGVMALWRMAIKPGRPLALGLWEGTPVFGLPGNPVAACVCALIFALPAMSILAGEGWQVPKGVMLPALFTKRKKAGRREYLRARRVDEGVEVFASEGSGRISGLSWADGLVELPDEAMEITPGTPVRYFSYRDFGL</sequence>
<dbReference type="SUPFAM" id="SSF53218">
    <property type="entry name" value="Molybdenum cofactor biosynthesis proteins"/>
    <property type="match status" value="1"/>
</dbReference>
<keyword evidence="8 11" id="KW-0460">Magnesium</keyword>
<dbReference type="NCBIfam" id="NF045515">
    <property type="entry name" value="Glp_gephyrin"/>
    <property type="match status" value="1"/>
</dbReference>
<proteinExistence type="inferred from homology"/>
<comment type="similarity">
    <text evidence="4 11">Belongs to the MoeA family.</text>
</comment>
<dbReference type="GO" id="GO:0046872">
    <property type="term" value="F:metal ion binding"/>
    <property type="evidence" value="ECO:0007669"/>
    <property type="project" value="UniProtKB-UniRule"/>
</dbReference>
<dbReference type="NCBIfam" id="TIGR00177">
    <property type="entry name" value="molyb_syn"/>
    <property type="match status" value="1"/>
</dbReference>
<dbReference type="SUPFAM" id="SSF63867">
    <property type="entry name" value="MoeA C-terminal domain-like"/>
    <property type="match status" value="1"/>
</dbReference>
<evidence type="ECO:0000256" key="11">
    <source>
        <dbReference type="RuleBase" id="RU365090"/>
    </source>
</evidence>
<dbReference type="CDD" id="cd00887">
    <property type="entry name" value="MoeA"/>
    <property type="match status" value="1"/>
</dbReference>
<comment type="function">
    <text evidence="2 11">Catalyzes the insertion of molybdate into adenylated molybdopterin with the concomitant release of AMP.</text>
</comment>
<evidence type="ECO:0000256" key="4">
    <source>
        <dbReference type="ARBA" id="ARBA00010763"/>
    </source>
</evidence>
<dbReference type="EC" id="2.10.1.1" evidence="11"/>
<dbReference type="InterPro" id="IPR038987">
    <property type="entry name" value="MoeA-like"/>
</dbReference>
<keyword evidence="5 11" id="KW-0500">Molybdenum</keyword>
<keyword evidence="14" id="KW-1185">Reference proteome</keyword>
<evidence type="ECO:0000256" key="1">
    <source>
        <dbReference type="ARBA" id="ARBA00001946"/>
    </source>
</evidence>
<dbReference type="InterPro" id="IPR005111">
    <property type="entry name" value="MoeA_C_domain_IV"/>
</dbReference>
<evidence type="ECO:0000256" key="8">
    <source>
        <dbReference type="ARBA" id="ARBA00022842"/>
    </source>
</evidence>
<dbReference type="PANTHER" id="PTHR10192:SF5">
    <property type="entry name" value="GEPHYRIN"/>
    <property type="match status" value="1"/>
</dbReference>
<comment type="pathway">
    <text evidence="3 11">Cofactor biosynthesis; molybdopterin biosynthesis.</text>
</comment>
<comment type="cofactor">
    <cofactor evidence="1 11">
        <name>Mg(2+)</name>
        <dbReference type="ChEBI" id="CHEBI:18420"/>
    </cofactor>
</comment>
<dbReference type="RefSeq" id="WP_072793156.1">
    <property type="nucleotide sequence ID" value="NZ_FQWM01000004.1"/>
</dbReference>
<organism evidence="13 14">
    <name type="scientific">Cognatishimia maritima</name>
    <dbReference type="NCBI Taxonomy" id="870908"/>
    <lineage>
        <taxon>Bacteria</taxon>
        <taxon>Pseudomonadati</taxon>
        <taxon>Pseudomonadota</taxon>
        <taxon>Alphaproteobacteria</taxon>
        <taxon>Rhodobacterales</taxon>
        <taxon>Paracoccaceae</taxon>
        <taxon>Cognatishimia</taxon>
    </lineage>
</organism>
<dbReference type="SUPFAM" id="SSF63882">
    <property type="entry name" value="MoeA N-terminal region -like"/>
    <property type="match status" value="1"/>
</dbReference>
<evidence type="ECO:0000256" key="5">
    <source>
        <dbReference type="ARBA" id="ARBA00022505"/>
    </source>
</evidence>
<dbReference type="InterPro" id="IPR005110">
    <property type="entry name" value="MoeA_linker/N"/>
</dbReference>
<dbReference type="InterPro" id="IPR036688">
    <property type="entry name" value="MoeA_C_domain_IV_sf"/>
</dbReference>
<dbReference type="Gene3D" id="3.40.980.10">
    <property type="entry name" value="MoaB/Mog-like domain"/>
    <property type="match status" value="1"/>
</dbReference>
<evidence type="ECO:0000313" key="13">
    <source>
        <dbReference type="EMBL" id="SHH28922.1"/>
    </source>
</evidence>
<name>A0A1M5RRI6_9RHOB</name>
<dbReference type="UniPathway" id="UPA00344"/>